<accession>A0A542XDB4</accession>
<keyword evidence="2" id="KW-1185">Reference proteome</keyword>
<sequence length="352" mass="38193">MGIFGRGKGQGRSEARRRQAGAIQDFWQWWQESGSRDWANLVGEGTIPDAAVEDLSGRVHAIDPGLSWETAAGSESMHVLVVSPEGDPELRAVARRWRDAAPEADLVWSYADSRPPVADPQDHALVIDERRFEGGQVVVGVQRRGSRVDVVLHHPLFPEVPEQVRTQVMFLMLDVTLGEQQTETWIGELTASEVPPLDGFGLTGLRAVVRDLAAEFTTDTGEPAWALMEGSGPLGPVLAAAEVPLAAAMNPALSEHVLVEAAYGHRNEAGLPLDPSLTELRELEEELRRAAGPDGRVVAHESSAGVRRLHLYVDPATDAVPRIEQAVRGWGGTARVRTDDDPGWAEVAHLRG</sequence>
<dbReference type="OrthoDB" id="3828153at2"/>
<dbReference type="EMBL" id="VFOK01000001">
    <property type="protein sequence ID" value="TQL33818.1"/>
    <property type="molecule type" value="Genomic_DNA"/>
</dbReference>
<gene>
    <name evidence="1" type="ORF">FB554_1971</name>
</gene>
<organism evidence="1 2">
    <name type="scientific">Barrientosiimonas humi</name>
    <dbReference type="NCBI Taxonomy" id="999931"/>
    <lineage>
        <taxon>Bacteria</taxon>
        <taxon>Bacillati</taxon>
        <taxon>Actinomycetota</taxon>
        <taxon>Actinomycetes</taxon>
        <taxon>Micrococcales</taxon>
        <taxon>Dermacoccaceae</taxon>
        <taxon>Barrientosiimonas</taxon>
    </lineage>
</organism>
<dbReference type="Proteomes" id="UP000318336">
    <property type="component" value="Unassembled WGS sequence"/>
</dbReference>
<comment type="caution">
    <text evidence="1">The sequence shown here is derived from an EMBL/GenBank/DDBJ whole genome shotgun (WGS) entry which is preliminary data.</text>
</comment>
<evidence type="ECO:0000313" key="2">
    <source>
        <dbReference type="Proteomes" id="UP000318336"/>
    </source>
</evidence>
<protein>
    <submittedName>
        <fullName evidence="1">Uncharacterized protein DUF695</fullName>
    </submittedName>
</protein>
<dbReference type="RefSeq" id="WP_142005790.1">
    <property type="nucleotide sequence ID" value="NZ_CAJTBP010000001.1"/>
</dbReference>
<evidence type="ECO:0000313" key="1">
    <source>
        <dbReference type="EMBL" id="TQL33818.1"/>
    </source>
</evidence>
<reference evidence="1 2" key="1">
    <citation type="submission" date="2019-06" db="EMBL/GenBank/DDBJ databases">
        <title>Sequencing the genomes of 1000 actinobacteria strains.</title>
        <authorList>
            <person name="Klenk H.-P."/>
        </authorList>
    </citation>
    <scope>NUCLEOTIDE SEQUENCE [LARGE SCALE GENOMIC DNA]</scope>
    <source>
        <strain evidence="1 2">DSM 24617</strain>
    </source>
</reference>
<name>A0A542XDB4_9MICO</name>
<dbReference type="AlphaFoldDB" id="A0A542XDB4"/>
<proteinExistence type="predicted"/>